<keyword evidence="3" id="KW-0269">Exonuclease</keyword>
<dbReference type="Proteomes" id="UP000191672">
    <property type="component" value="Unassembled WGS sequence"/>
</dbReference>
<evidence type="ECO:0000256" key="2">
    <source>
        <dbReference type="ARBA" id="ARBA00022801"/>
    </source>
</evidence>
<dbReference type="GO" id="GO:0003684">
    <property type="term" value="F:damaged DNA binding"/>
    <property type="evidence" value="ECO:0007669"/>
    <property type="project" value="TreeGrafter"/>
</dbReference>
<dbReference type="STRING" id="416450.A0A1V6Q586"/>
<evidence type="ECO:0008006" key="6">
    <source>
        <dbReference type="Google" id="ProtNLM"/>
    </source>
</evidence>
<reference evidence="5" key="1">
    <citation type="journal article" date="2017" name="Nat. Microbiol.">
        <title>Global analysis of biosynthetic gene clusters reveals vast potential of secondary metabolite production in Penicillium species.</title>
        <authorList>
            <person name="Nielsen J.C."/>
            <person name="Grijseels S."/>
            <person name="Prigent S."/>
            <person name="Ji B."/>
            <person name="Dainat J."/>
            <person name="Nielsen K.F."/>
            <person name="Frisvad J.C."/>
            <person name="Workman M."/>
            <person name="Nielsen J."/>
        </authorList>
    </citation>
    <scope>NUCLEOTIDE SEQUENCE [LARGE SCALE GENOMIC DNA]</scope>
    <source>
        <strain evidence="5">IBT 31811</strain>
    </source>
</reference>
<gene>
    <name evidence="4" type="ORF">PENANT_c013G00227</name>
</gene>
<evidence type="ECO:0000256" key="1">
    <source>
        <dbReference type="ARBA" id="ARBA00022722"/>
    </source>
</evidence>
<keyword evidence="1" id="KW-0540">Nuclease</keyword>
<dbReference type="GO" id="GO:0000723">
    <property type="term" value="P:telomere maintenance"/>
    <property type="evidence" value="ECO:0007669"/>
    <property type="project" value="TreeGrafter"/>
</dbReference>
<proteinExistence type="predicted"/>
<dbReference type="EMBL" id="MDYN01000013">
    <property type="protein sequence ID" value="OQD84418.1"/>
    <property type="molecule type" value="Genomic_DNA"/>
</dbReference>
<dbReference type="InterPro" id="IPR036866">
    <property type="entry name" value="RibonucZ/Hydroxyglut_hydro"/>
</dbReference>
<dbReference type="Gene3D" id="3.60.15.10">
    <property type="entry name" value="Ribonuclease Z/Hydroxyacylglutathione hydrolase-like"/>
    <property type="match status" value="1"/>
</dbReference>
<dbReference type="AlphaFoldDB" id="A0A1V6Q586"/>
<dbReference type="GO" id="GO:0035312">
    <property type="term" value="F:5'-3' DNA exonuclease activity"/>
    <property type="evidence" value="ECO:0007669"/>
    <property type="project" value="TreeGrafter"/>
</dbReference>
<dbReference type="PANTHER" id="PTHR23240:SF8">
    <property type="entry name" value="PROTEIN ARTEMIS"/>
    <property type="match status" value="1"/>
</dbReference>
<evidence type="ECO:0000313" key="4">
    <source>
        <dbReference type="EMBL" id="OQD84418.1"/>
    </source>
</evidence>
<dbReference type="GO" id="GO:0006303">
    <property type="term" value="P:double-strand break repair via nonhomologous end joining"/>
    <property type="evidence" value="ECO:0007669"/>
    <property type="project" value="TreeGrafter"/>
</dbReference>
<sequence>MFLIEGDGKAIIYSGDIRAEKWWKRLERLYLDTTFASKKNPFREFPSKAEGLAELLQKVEAYSADTIFYFRAWTFGYEDVWIALSAALNTKVHVDRYQMGLYRSLTRILGNKGSSEAPPLCGFELGNRNIEGCLSNNESNRIHSCEPGVACASSRGPKSVYIMPIVNRTSAGTEIPEVGAGGGVGDLYQTHELELPDESAMAELEKLCSQRIQDQEALSQMRNALNNAFHSRKKALSLDTYGLSEEGEITLENLVTALSHGPSASTDESSGPDLPNTIRFPYSRHSSYSESCELVAAFRPKDIHPCTVDPSSWNENVSIRTLFGHLCSENRFAHDEHMRQTLADESDGEGLRAKKRPRLDFDLSTQSTDTSDGTGDFSLHTIHLSQHVQPRITANQANISDVSITLDKPQVHVEQALSSQASILPSTCSTDNEDGYGPINIKEVAPGNTEPYPTIPNPEPKSPSIIDLTTDDMTSPIHPDTQKRESQLTDSFPLSISESALASSDQRLVDSGTQISEKDDASLRLSRRARIAAYLAAREDTFTAWTNVSLVTARDNHTEEEIEL</sequence>
<accession>A0A1V6Q586</accession>
<evidence type="ECO:0000256" key="3">
    <source>
        <dbReference type="ARBA" id="ARBA00022839"/>
    </source>
</evidence>
<dbReference type="PANTHER" id="PTHR23240">
    <property type="entry name" value="DNA CROSS-LINK REPAIR PROTEIN PSO2/SNM1-RELATED"/>
    <property type="match status" value="1"/>
</dbReference>
<protein>
    <recommendedName>
        <fullName evidence="6">DNA repair metallo-beta-lactamase domain-containing protein</fullName>
    </recommendedName>
</protein>
<name>A0A1V6Q586_9EURO</name>
<keyword evidence="5" id="KW-1185">Reference proteome</keyword>
<dbReference type="GO" id="GO:0036297">
    <property type="term" value="P:interstrand cross-link repair"/>
    <property type="evidence" value="ECO:0007669"/>
    <property type="project" value="TreeGrafter"/>
</dbReference>
<organism evidence="4 5">
    <name type="scientific">Penicillium antarcticum</name>
    <dbReference type="NCBI Taxonomy" id="416450"/>
    <lineage>
        <taxon>Eukaryota</taxon>
        <taxon>Fungi</taxon>
        <taxon>Dikarya</taxon>
        <taxon>Ascomycota</taxon>
        <taxon>Pezizomycotina</taxon>
        <taxon>Eurotiomycetes</taxon>
        <taxon>Eurotiomycetidae</taxon>
        <taxon>Eurotiales</taxon>
        <taxon>Aspergillaceae</taxon>
        <taxon>Penicillium</taxon>
    </lineage>
</organism>
<keyword evidence="2" id="KW-0378">Hydrolase</keyword>
<comment type="caution">
    <text evidence="4">The sequence shown here is derived from an EMBL/GenBank/DDBJ whole genome shotgun (WGS) entry which is preliminary data.</text>
</comment>
<evidence type="ECO:0000313" key="5">
    <source>
        <dbReference type="Proteomes" id="UP000191672"/>
    </source>
</evidence>